<dbReference type="EMBL" id="KI912109">
    <property type="protein sequence ID" value="ETS86968.1"/>
    <property type="molecule type" value="Genomic_DNA"/>
</dbReference>
<protein>
    <recommendedName>
        <fullName evidence="1">Beta-lactamase-like ARB-00930-like C-terminal domain-containing protein</fullName>
    </recommendedName>
</protein>
<dbReference type="RefSeq" id="XP_007827568.1">
    <property type="nucleotide sequence ID" value="XM_007829377.1"/>
</dbReference>
<dbReference type="Pfam" id="PF26335">
    <property type="entry name" value="ARB_00930_C"/>
    <property type="match status" value="1"/>
</dbReference>
<proteinExistence type="predicted"/>
<evidence type="ECO:0000313" key="3">
    <source>
        <dbReference type="Proteomes" id="UP000030651"/>
    </source>
</evidence>
<organism evidence="2 3">
    <name type="scientific">Pestalotiopsis fici (strain W106-1 / CGMCC3.15140)</name>
    <dbReference type="NCBI Taxonomy" id="1229662"/>
    <lineage>
        <taxon>Eukaryota</taxon>
        <taxon>Fungi</taxon>
        <taxon>Dikarya</taxon>
        <taxon>Ascomycota</taxon>
        <taxon>Pezizomycotina</taxon>
        <taxon>Sordariomycetes</taxon>
        <taxon>Xylariomycetidae</taxon>
        <taxon>Amphisphaeriales</taxon>
        <taxon>Sporocadaceae</taxon>
        <taxon>Pestalotiopsis</taxon>
    </lineage>
</organism>
<dbReference type="InterPro" id="IPR058664">
    <property type="entry name" value="ARB_00930-like_C"/>
</dbReference>
<feature type="domain" description="Beta-lactamase-like ARB-00930-like C-terminal" evidence="1">
    <location>
        <begin position="69"/>
        <end position="156"/>
    </location>
</feature>
<dbReference type="OMA" id="NNTEWND"/>
<sequence>MIVRSAGAPNSWIYTKTGDLGKYSGVQALMPDLNVGMNILAAGVHSGPQARVTADILANNFIPTFWAQAKDETESTYAGTYTDQDKNSTIGVATADDAPGLVVQQFILGGQDVLAAMEQLLKSKFTLRLYHMGLSIPSSNGTSTESWRAIFETPASLSFRVNKLYLLVLAQPIRVWRCRP</sequence>
<dbReference type="InParanoid" id="W3XLM6"/>
<evidence type="ECO:0000313" key="2">
    <source>
        <dbReference type="EMBL" id="ETS86968.1"/>
    </source>
</evidence>
<keyword evidence="3" id="KW-1185">Reference proteome</keyword>
<gene>
    <name evidence="2" type="ORF">PFICI_00796</name>
</gene>
<dbReference type="HOGENOM" id="CLU_1496737_0_0_1"/>
<dbReference type="OrthoDB" id="10250282at2759"/>
<dbReference type="Proteomes" id="UP000030651">
    <property type="component" value="Unassembled WGS sequence"/>
</dbReference>
<dbReference type="KEGG" id="pfy:PFICI_00796"/>
<dbReference type="GeneID" id="19265809"/>
<accession>W3XLM6</accession>
<reference evidence="3" key="1">
    <citation type="journal article" date="2015" name="BMC Genomics">
        <title>Genomic and transcriptomic analysis of the endophytic fungus Pestalotiopsis fici reveals its lifestyle and high potential for synthesis of natural products.</title>
        <authorList>
            <person name="Wang X."/>
            <person name="Zhang X."/>
            <person name="Liu L."/>
            <person name="Xiang M."/>
            <person name="Wang W."/>
            <person name="Sun X."/>
            <person name="Che Y."/>
            <person name="Guo L."/>
            <person name="Liu G."/>
            <person name="Guo L."/>
            <person name="Wang C."/>
            <person name="Yin W.B."/>
            <person name="Stadler M."/>
            <person name="Zhang X."/>
            <person name="Liu X."/>
        </authorList>
    </citation>
    <scope>NUCLEOTIDE SEQUENCE [LARGE SCALE GENOMIC DNA]</scope>
    <source>
        <strain evidence="3">W106-1 / CGMCC3.15140</strain>
    </source>
</reference>
<name>W3XLM6_PESFW</name>
<evidence type="ECO:0000259" key="1">
    <source>
        <dbReference type="Pfam" id="PF26335"/>
    </source>
</evidence>
<dbReference type="AlphaFoldDB" id="W3XLM6"/>